<gene>
    <name evidence="1" type="ORF">ORAREDHAP_LOCUS21639</name>
</gene>
<dbReference type="EMBL" id="CAEKKB010000003">
    <property type="protein sequence ID" value="CAB4304215.1"/>
    <property type="molecule type" value="Genomic_DNA"/>
</dbReference>
<dbReference type="AlphaFoldDB" id="A0A6J5WVX4"/>
<reference evidence="2" key="1">
    <citation type="journal article" date="2020" name="Genome Biol.">
        <title>Gamete binning: chromosome-level and haplotype-resolved genome assembly enabled by high-throughput single-cell sequencing of gamete genomes.</title>
        <authorList>
            <person name="Campoy J.A."/>
            <person name="Sun H."/>
            <person name="Goel M."/>
            <person name="Jiao W.-B."/>
            <person name="Folz-Donahue K."/>
            <person name="Wang N."/>
            <person name="Rubio M."/>
            <person name="Liu C."/>
            <person name="Kukat C."/>
            <person name="Ruiz D."/>
            <person name="Huettel B."/>
            <person name="Schneeberger K."/>
        </authorList>
    </citation>
    <scope>NUCLEOTIDE SEQUENCE [LARGE SCALE GENOMIC DNA]</scope>
    <source>
        <strain evidence="2">cv. Rojo Pasion</strain>
    </source>
</reference>
<keyword evidence="2" id="KW-1185">Reference proteome</keyword>
<organism evidence="1 2">
    <name type="scientific">Prunus armeniaca</name>
    <name type="common">Apricot</name>
    <name type="synonym">Armeniaca vulgaris</name>
    <dbReference type="NCBI Taxonomy" id="36596"/>
    <lineage>
        <taxon>Eukaryota</taxon>
        <taxon>Viridiplantae</taxon>
        <taxon>Streptophyta</taxon>
        <taxon>Embryophyta</taxon>
        <taxon>Tracheophyta</taxon>
        <taxon>Spermatophyta</taxon>
        <taxon>Magnoliopsida</taxon>
        <taxon>eudicotyledons</taxon>
        <taxon>Gunneridae</taxon>
        <taxon>Pentapetalae</taxon>
        <taxon>rosids</taxon>
        <taxon>fabids</taxon>
        <taxon>Rosales</taxon>
        <taxon>Rosaceae</taxon>
        <taxon>Amygdaloideae</taxon>
        <taxon>Amygdaleae</taxon>
        <taxon>Prunus</taxon>
    </lineage>
</organism>
<accession>A0A6J5WVX4</accession>
<dbReference type="Proteomes" id="UP000507245">
    <property type="component" value="Unassembled WGS sequence"/>
</dbReference>
<evidence type="ECO:0000313" key="2">
    <source>
        <dbReference type="Proteomes" id="UP000507245"/>
    </source>
</evidence>
<protein>
    <submittedName>
        <fullName evidence="1">Uncharacterized protein</fullName>
    </submittedName>
</protein>
<evidence type="ECO:0000313" key="1">
    <source>
        <dbReference type="EMBL" id="CAB4304215.1"/>
    </source>
</evidence>
<name>A0A6J5WVX4_PRUAR</name>
<proteinExistence type="predicted"/>
<sequence length="43" mass="4726">MEEWTSNFQLADPVPCFDSSTSSAPPWFLGKCHCRSVSSVGFS</sequence>